<keyword evidence="6 7" id="KW-0604">Photosystem II</keyword>
<dbReference type="HAMAP" id="MF_01316">
    <property type="entry name" value="PSII_PsbI"/>
    <property type="match status" value="1"/>
</dbReference>
<dbReference type="RefSeq" id="WP_016922692.1">
    <property type="nucleotide sequence ID" value="NZ_KB235941.1"/>
</dbReference>
<organism evidence="8 9">
    <name type="scientific">Prochlorothrix hollandica PCC 9006 = CALU 1027</name>
    <dbReference type="NCBI Taxonomy" id="317619"/>
    <lineage>
        <taxon>Bacteria</taxon>
        <taxon>Bacillati</taxon>
        <taxon>Cyanobacteriota</taxon>
        <taxon>Cyanophyceae</taxon>
        <taxon>Prochlorotrichales</taxon>
        <taxon>Prochlorotrichaceae</taxon>
        <taxon>Prochlorothrix</taxon>
    </lineage>
</organism>
<evidence type="ECO:0000256" key="7">
    <source>
        <dbReference type="HAMAP-Rule" id="MF_01316"/>
    </source>
</evidence>
<keyword evidence="7" id="KW-0793">Thylakoid</keyword>
<evidence type="ECO:0000256" key="5">
    <source>
        <dbReference type="ARBA" id="ARBA00023136"/>
    </source>
</evidence>
<dbReference type="AlphaFoldDB" id="A0A0M2Q1S1"/>
<dbReference type="eggNOG" id="ENOG5033CII">
    <property type="taxonomic scope" value="Bacteria"/>
</dbReference>
<keyword evidence="2 7" id="KW-0602">Photosynthesis</keyword>
<dbReference type="SUPFAM" id="SSF161041">
    <property type="entry name" value="Photosystem II reaction center protein I, PsbI"/>
    <property type="match status" value="1"/>
</dbReference>
<keyword evidence="3 7" id="KW-0812">Transmembrane</keyword>
<evidence type="ECO:0000313" key="8">
    <source>
        <dbReference type="EMBL" id="KKJ00904.1"/>
    </source>
</evidence>
<feature type="transmembrane region" description="Helical" evidence="7">
    <location>
        <begin position="6"/>
        <end position="25"/>
    </location>
</feature>
<evidence type="ECO:0000256" key="2">
    <source>
        <dbReference type="ARBA" id="ARBA00022531"/>
    </source>
</evidence>
<protein>
    <recommendedName>
        <fullName evidence="7">Photosystem II reaction center protein I</fullName>
        <shortName evidence="7">PSII-I</shortName>
    </recommendedName>
    <alternativeName>
        <fullName evidence="7">PSII 4.4 kDa protein</fullName>
    </alternativeName>
</protein>
<evidence type="ECO:0000256" key="6">
    <source>
        <dbReference type="ARBA" id="ARBA00023276"/>
    </source>
</evidence>
<comment type="function">
    <text evidence="7">One of the components of the core complex of photosystem II (PSII), required for its stability and/or assembly. PSII is a light-driven water:plastoquinone oxidoreductase that uses light energy to abstract electrons from H(2)O, generating O(2) and a proton gradient subsequently used for ATP formation. It consists of a core antenna complex that captures photons, and an electron transfer chain that converts photonic excitation into a charge separation.</text>
</comment>
<dbReference type="OrthoDB" id="467250at2"/>
<dbReference type="InterPro" id="IPR037271">
    <property type="entry name" value="PSII_PsbI_sf"/>
</dbReference>
<dbReference type="GO" id="GO:0009539">
    <property type="term" value="C:photosystem II reaction center"/>
    <property type="evidence" value="ECO:0007669"/>
    <property type="project" value="InterPro"/>
</dbReference>
<comment type="similarity">
    <text evidence="7">Belongs to the PsbI family.</text>
</comment>
<accession>A0A0M2Q1S1</accession>
<sequence length="41" mass="4537">MEALKIAVYVTVSFFVALFVFGFLSGDPARTPSRKDADLEQ</sequence>
<proteinExistence type="inferred from homology"/>
<dbReference type="Pfam" id="PF02532">
    <property type="entry name" value="PsbI"/>
    <property type="match status" value="1"/>
</dbReference>
<dbReference type="GO" id="GO:0015979">
    <property type="term" value="P:photosynthesis"/>
    <property type="evidence" value="ECO:0007669"/>
    <property type="project" value="UniProtKB-UniRule"/>
</dbReference>
<keyword evidence="9" id="KW-1185">Reference proteome</keyword>
<reference evidence="8" key="1">
    <citation type="submission" date="2012-04" db="EMBL/GenBank/DDBJ databases">
        <authorList>
            <person name="Borisov I.G."/>
            <person name="Ivanikova N.V."/>
            <person name="Pinevich A.V."/>
        </authorList>
    </citation>
    <scope>NUCLEOTIDE SEQUENCE</scope>
    <source>
        <strain evidence="8">CALU 1027</strain>
    </source>
</reference>
<dbReference type="GO" id="GO:0031676">
    <property type="term" value="C:plasma membrane-derived thylakoid membrane"/>
    <property type="evidence" value="ECO:0007669"/>
    <property type="project" value="UniProtKB-SubCell"/>
</dbReference>
<dbReference type="EMBL" id="AJTX02000002">
    <property type="protein sequence ID" value="KKJ00904.1"/>
    <property type="molecule type" value="Genomic_DNA"/>
</dbReference>
<evidence type="ECO:0000256" key="3">
    <source>
        <dbReference type="ARBA" id="ARBA00022692"/>
    </source>
</evidence>
<dbReference type="NCBIfam" id="NF002735">
    <property type="entry name" value="PRK02655.1"/>
    <property type="match status" value="1"/>
</dbReference>
<comment type="caution">
    <text evidence="8">The sequence shown here is derived from an EMBL/GenBank/DDBJ whole genome shotgun (WGS) entry which is preliminary data.</text>
</comment>
<keyword evidence="4 7" id="KW-1133">Transmembrane helix</keyword>
<gene>
    <name evidence="7 8" type="primary">psbI</name>
    <name evidence="8" type="ORF">PROH_00140</name>
</gene>
<comment type="subcellular location">
    <subcellularLocation>
        <location evidence="7">Cellular thylakoid membrane</location>
        <topology evidence="7">Single-pass membrane protein</topology>
    </subcellularLocation>
</comment>
<evidence type="ECO:0000256" key="1">
    <source>
        <dbReference type="ARBA" id="ARBA00022469"/>
    </source>
</evidence>
<keyword evidence="5 7" id="KW-0472">Membrane</keyword>
<dbReference type="InterPro" id="IPR003686">
    <property type="entry name" value="PSII_PsbI"/>
</dbReference>
<evidence type="ECO:0000313" key="9">
    <source>
        <dbReference type="Proteomes" id="UP000034681"/>
    </source>
</evidence>
<keyword evidence="1 7" id="KW-0674">Reaction center</keyword>
<evidence type="ECO:0000256" key="4">
    <source>
        <dbReference type="ARBA" id="ARBA00022989"/>
    </source>
</evidence>
<dbReference type="STRING" id="317619.GCA_000332315_03167"/>
<comment type="subunit">
    <text evidence="7">PSII is composed of 1 copy each of membrane proteins PsbA, PsbB, PsbC, PsbD, PsbE, PsbF, PsbH, PsbI, PsbJ, PsbK, PsbL, PsbM, PsbT, PsbX, PsbY, PsbZ, Psb30/Ycf12, peripheral proteins PsbO, CyanoQ (PsbQ), PsbU, PsbV and a large number of cofactors. It forms dimeric complexes.</text>
</comment>
<name>A0A0M2Q1S1_PROHO</name>
<dbReference type="Proteomes" id="UP000034681">
    <property type="component" value="Unassembled WGS sequence"/>
</dbReference>